<gene>
    <name evidence="1" type="ORF">AC731_005255</name>
</gene>
<evidence type="ECO:0000313" key="1">
    <source>
        <dbReference type="EMBL" id="AMO36393.1"/>
    </source>
</evidence>
<organism evidence="1 2">
    <name type="scientific">Thauera humireducens</name>
    <dbReference type="NCBI Taxonomy" id="1134435"/>
    <lineage>
        <taxon>Bacteria</taxon>
        <taxon>Pseudomonadati</taxon>
        <taxon>Pseudomonadota</taxon>
        <taxon>Betaproteobacteria</taxon>
        <taxon>Rhodocyclales</taxon>
        <taxon>Zoogloeaceae</taxon>
        <taxon>Thauera</taxon>
    </lineage>
</organism>
<sequence>MFVRIRRLRQGGRRIPDHQADLPEHEAVGDLRSAARSFELHQPLSNTGPTYVLHDARVVAVQAGVGGMLIRGFEEYRGCAVLQEWEVTPLDQVIGNDGLKRWNWSP</sequence>
<keyword evidence="2" id="KW-1185">Reference proteome</keyword>
<dbReference type="RefSeq" id="WP_048709787.1">
    <property type="nucleotide sequence ID" value="NZ_CP014646.1"/>
</dbReference>
<name>A0A127K359_9RHOO</name>
<dbReference type="Proteomes" id="UP000036902">
    <property type="component" value="Chromosome"/>
</dbReference>
<dbReference type="EMBL" id="CP014646">
    <property type="protein sequence ID" value="AMO36393.1"/>
    <property type="molecule type" value="Genomic_DNA"/>
</dbReference>
<evidence type="ECO:0000313" key="2">
    <source>
        <dbReference type="Proteomes" id="UP000036902"/>
    </source>
</evidence>
<proteinExistence type="predicted"/>
<accession>A0A127K359</accession>
<dbReference type="KEGG" id="thu:AC731_005255"/>
<reference evidence="2" key="1">
    <citation type="submission" date="2016-03" db="EMBL/GenBank/DDBJ databases">
        <authorList>
            <person name="Ma C."/>
            <person name="Zhou S."/>
            <person name="Yang G."/>
        </authorList>
    </citation>
    <scope>NUCLEOTIDE SEQUENCE [LARGE SCALE GENOMIC DNA]</scope>
    <source>
        <strain evidence="2">SgZ-1</strain>
    </source>
</reference>
<protein>
    <submittedName>
        <fullName evidence="1">Uncharacterized protein</fullName>
    </submittedName>
</protein>
<dbReference type="AlphaFoldDB" id="A0A127K359"/>